<keyword evidence="1 4" id="KW-0808">Transferase</keyword>
<dbReference type="SUPFAM" id="SSF55729">
    <property type="entry name" value="Acyl-CoA N-acyltransferases (Nat)"/>
    <property type="match status" value="2"/>
</dbReference>
<dbReference type="PANTHER" id="PTHR42919">
    <property type="entry name" value="N-ALPHA-ACETYLTRANSFERASE"/>
    <property type="match status" value="1"/>
</dbReference>
<proteinExistence type="predicted"/>
<dbReference type="EMBL" id="LGTL01000002">
    <property type="protein sequence ID" value="KPA84783.1"/>
    <property type="molecule type" value="Genomic_DNA"/>
</dbReference>
<dbReference type="InterPro" id="IPR000182">
    <property type="entry name" value="GNAT_dom"/>
</dbReference>
<reference evidence="4 5" key="1">
    <citation type="submission" date="2015-07" db="EMBL/GenBank/DDBJ databases">
        <title>High-quality genome of monoxenous trypanosomatid Leptomonas pyrrhocoris.</title>
        <authorList>
            <person name="Flegontov P."/>
            <person name="Butenko A."/>
            <person name="Firsov S."/>
            <person name="Vlcek C."/>
            <person name="Logacheva M.D."/>
            <person name="Field M."/>
            <person name="Filatov D."/>
            <person name="Flegontova O."/>
            <person name="Gerasimov E."/>
            <person name="Jackson A.P."/>
            <person name="Kelly S."/>
            <person name="Opperdoes F."/>
            <person name="O'Reilly A."/>
            <person name="Votypka J."/>
            <person name="Yurchenko V."/>
            <person name="Lukes J."/>
        </authorList>
    </citation>
    <scope>NUCLEOTIDE SEQUENCE [LARGE SCALE GENOMIC DNA]</scope>
    <source>
        <strain evidence="4">H10</strain>
    </source>
</reference>
<dbReference type="InterPro" id="IPR051556">
    <property type="entry name" value="N-term/lysine_N-AcTrnsfr"/>
</dbReference>
<name>A0A0M9G8F3_LEPPY</name>
<evidence type="ECO:0000313" key="5">
    <source>
        <dbReference type="Proteomes" id="UP000037923"/>
    </source>
</evidence>
<accession>A0A0M9G8F3</accession>
<dbReference type="GO" id="GO:0016747">
    <property type="term" value="F:acyltransferase activity, transferring groups other than amino-acyl groups"/>
    <property type="evidence" value="ECO:0007669"/>
    <property type="project" value="InterPro"/>
</dbReference>
<dbReference type="CDD" id="cd04301">
    <property type="entry name" value="NAT_SF"/>
    <property type="match status" value="2"/>
</dbReference>
<sequence>MPTKPACDLTFEATDDIASLTEKAKDVFIDDIFRQQLPVPPYAPVMFAKVAKAKDGRVVGGVAGTSLWNCVEISHVAVHPDFRQRGVGTALMKCIEEAARGELACNQMRVQVLSWQPRHFFEKLGYKVQWKQENLPRGHATYYLAKEWPMGFRDEPPQGYDAAATNLVVAEWDTKEATVQLDEWIRADAERHNLPDVYPRKEVTYGLKALQSDGSLAALCMYKIYWNMLYVHILTVMKGRKRRGVGSAVLRKIDEIAREHACDDVTLHTMSWQARPFYEKKNGFVCAATENDLPFTFCRYDMYHPVPRVVRSNL</sequence>
<dbReference type="PANTHER" id="PTHR42919:SF8">
    <property type="entry name" value="N-ALPHA-ACETYLTRANSFERASE 50"/>
    <property type="match status" value="1"/>
</dbReference>
<keyword evidence="2" id="KW-0012">Acyltransferase</keyword>
<feature type="domain" description="N-acetyltransferase" evidence="3">
    <location>
        <begin position="8"/>
        <end position="149"/>
    </location>
</feature>
<dbReference type="Proteomes" id="UP000037923">
    <property type="component" value="Unassembled WGS sequence"/>
</dbReference>
<dbReference type="OrthoDB" id="41532at2759"/>
<dbReference type="RefSeq" id="XP_015663222.1">
    <property type="nucleotide sequence ID" value="XM_015797702.1"/>
</dbReference>
<gene>
    <name evidence="4" type="ORF">ABB37_01266</name>
</gene>
<dbReference type="Pfam" id="PF00583">
    <property type="entry name" value="Acetyltransf_1"/>
    <property type="match status" value="2"/>
</dbReference>
<evidence type="ECO:0000256" key="1">
    <source>
        <dbReference type="ARBA" id="ARBA00022679"/>
    </source>
</evidence>
<evidence type="ECO:0000259" key="3">
    <source>
        <dbReference type="PROSITE" id="PS51186"/>
    </source>
</evidence>
<dbReference type="VEuPathDB" id="TriTrypDB:LpyrH10_02_2400"/>
<dbReference type="AlphaFoldDB" id="A0A0M9G8F3"/>
<dbReference type="OMA" id="AKETHAM"/>
<dbReference type="PROSITE" id="PS51186">
    <property type="entry name" value="GNAT"/>
    <property type="match status" value="2"/>
</dbReference>
<evidence type="ECO:0000313" key="4">
    <source>
        <dbReference type="EMBL" id="KPA84783.1"/>
    </source>
</evidence>
<dbReference type="Gene3D" id="3.40.630.30">
    <property type="match status" value="2"/>
</dbReference>
<protein>
    <submittedName>
        <fullName evidence="4">Acetyltransferase</fullName>
    </submittedName>
</protein>
<feature type="domain" description="N-acetyltransferase" evidence="3">
    <location>
        <begin position="150"/>
        <end position="307"/>
    </location>
</feature>
<organism evidence="4 5">
    <name type="scientific">Leptomonas pyrrhocoris</name>
    <name type="common">Firebug parasite</name>
    <dbReference type="NCBI Taxonomy" id="157538"/>
    <lineage>
        <taxon>Eukaryota</taxon>
        <taxon>Discoba</taxon>
        <taxon>Euglenozoa</taxon>
        <taxon>Kinetoplastea</taxon>
        <taxon>Metakinetoplastina</taxon>
        <taxon>Trypanosomatida</taxon>
        <taxon>Trypanosomatidae</taxon>
        <taxon>Leishmaniinae</taxon>
        <taxon>Leptomonas</taxon>
    </lineage>
</organism>
<dbReference type="GeneID" id="26901561"/>
<keyword evidence="5" id="KW-1185">Reference proteome</keyword>
<dbReference type="InterPro" id="IPR016181">
    <property type="entry name" value="Acyl_CoA_acyltransferase"/>
</dbReference>
<comment type="caution">
    <text evidence="4">The sequence shown here is derived from an EMBL/GenBank/DDBJ whole genome shotgun (WGS) entry which is preliminary data.</text>
</comment>
<evidence type="ECO:0000256" key="2">
    <source>
        <dbReference type="ARBA" id="ARBA00023315"/>
    </source>
</evidence>